<dbReference type="AlphaFoldDB" id="A0A394DHI9"/>
<evidence type="ECO:0000256" key="3">
    <source>
        <dbReference type="ARBA" id="ARBA00023015"/>
    </source>
</evidence>
<dbReference type="GO" id="GO:0005634">
    <property type="term" value="C:nucleus"/>
    <property type="evidence" value="ECO:0007669"/>
    <property type="project" value="UniProtKB-SubCell"/>
</dbReference>
<dbReference type="GO" id="GO:0003677">
    <property type="term" value="F:DNA binding"/>
    <property type="evidence" value="ECO:0007669"/>
    <property type="project" value="UniProtKB-KW"/>
</dbReference>
<dbReference type="PROSITE" id="PS50090">
    <property type="entry name" value="MYB_LIKE"/>
    <property type="match status" value="2"/>
</dbReference>
<dbReference type="Gene3D" id="1.10.10.60">
    <property type="entry name" value="Homeodomain-like"/>
    <property type="match status" value="2"/>
</dbReference>
<dbReference type="InterPro" id="IPR051953">
    <property type="entry name" value="Plant_SW-associated_TFs"/>
</dbReference>
<name>A0A394DHI9_LUPAN</name>
<reference evidence="9 10" key="1">
    <citation type="journal article" date="2017" name="Plant Biotechnol. J.">
        <title>A comprehensive draft genome sequence for lupin (Lupinus angustifolius), an emerging health food: insights into plant-microbe interactions and legume evolution.</title>
        <authorList>
            <person name="Hane J.K."/>
            <person name="Ming Y."/>
            <person name="Kamphuis L.G."/>
            <person name="Nelson M.N."/>
            <person name="Garg G."/>
            <person name="Atkins C.A."/>
            <person name="Bayer P.E."/>
            <person name="Bravo A."/>
            <person name="Bringans S."/>
            <person name="Cannon S."/>
            <person name="Edwards D."/>
            <person name="Foley R."/>
            <person name="Gao L.L."/>
            <person name="Harrison M.J."/>
            <person name="Huang W."/>
            <person name="Hurgobin B."/>
            <person name="Li S."/>
            <person name="Liu C.W."/>
            <person name="McGrath A."/>
            <person name="Morahan G."/>
            <person name="Murray J."/>
            <person name="Weller J."/>
            <person name="Jian J."/>
            <person name="Singh K.B."/>
        </authorList>
    </citation>
    <scope>NUCLEOTIDE SEQUENCE [LARGE SCALE GENOMIC DNA]</scope>
    <source>
        <strain evidence="10">cv. Tanjil</strain>
        <tissue evidence="9">Whole plant</tissue>
    </source>
</reference>
<feature type="domain" description="HTH myb-type" evidence="8">
    <location>
        <begin position="62"/>
        <end position="116"/>
    </location>
</feature>
<dbReference type="EMBL" id="MLAU01053141">
    <property type="protein sequence ID" value="OIW22039.1"/>
    <property type="molecule type" value="Genomic_DNA"/>
</dbReference>
<evidence type="ECO:0000313" key="9">
    <source>
        <dbReference type="EMBL" id="OIW22039.1"/>
    </source>
</evidence>
<proteinExistence type="predicted"/>
<feature type="domain" description="HTH myb-type" evidence="8">
    <location>
        <begin position="9"/>
        <end position="61"/>
    </location>
</feature>
<dbReference type="InterPro" id="IPR017930">
    <property type="entry name" value="Myb_dom"/>
</dbReference>
<dbReference type="Proteomes" id="UP000188354">
    <property type="component" value="Unassembled WGS sequence"/>
</dbReference>
<organism evidence="9 10">
    <name type="scientific">Lupinus angustifolius</name>
    <name type="common">Narrow-leaved blue lupine</name>
    <dbReference type="NCBI Taxonomy" id="3871"/>
    <lineage>
        <taxon>Eukaryota</taxon>
        <taxon>Viridiplantae</taxon>
        <taxon>Streptophyta</taxon>
        <taxon>Embryophyta</taxon>
        <taxon>Tracheophyta</taxon>
        <taxon>Spermatophyta</taxon>
        <taxon>Magnoliopsida</taxon>
        <taxon>eudicotyledons</taxon>
        <taxon>Gunneridae</taxon>
        <taxon>Pentapetalae</taxon>
        <taxon>rosids</taxon>
        <taxon>fabids</taxon>
        <taxon>Fabales</taxon>
        <taxon>Fabaceae</taxon>
        <taxon>Papilionoideae</taxon>
        <taxon>50 kb inversion clade</taxon>
        <taxon>genistoids sensu lato</taxon>
        <taxon>core genistoids</taxon>
        <taxon>Genisteae</taxon>
        <taxon>Lupinus</taxon>
    </lineage>
</organism>
<evidence type="ECO:0000256" key="6">
    <source>
        <dbReference type="ARBA" id="ARBA00023242"/>
    </source>
</evidence>
<dbReference type="InterPro" id="IPR001005">
    <property type="entry name" value="SANT/Myb"/>
</dbReference>
<dbReference type="InterPro" id="IPR009057">
    <property type="entry name" value="Homeodomain-like_sf"/>
</dbReference>
<evidence type="ECO:0000256" key="5">
    <source>
        <dbReference type="ARBA" id="ARBA00023163"/>
    </source>
</evidence>
<dbReference type="PANTHER" id="PTHR47997:SF87">
    <property type="entry name" value="TRANSCRIPTION FACTOR MYB26"/>
    <property type="match status" value="1"/>
</dbReference>
<accession>A0A394DHI9</accession>
<feature type="domain" description="Myb-like" evidence="7">
    <location>
        <begin position="62"/>
        <end position="112"/>
    </location>
</feature>
<evidence type="ECO:0000259" key="7">
    <source>
        <dbReference type="PROSITE" id="PS50090"/>
    </source>
</evidence>
<evidence type="ECO:0000259" key="8">
    <source>
        <dbReference type="PROSITE" id="PS51294"/>
    </source>
</evidence>
<dbReference type="FunFam" id="1.10.10.60:FF:000140">
    <property type="entry name" value="Myb transcription factor"/>
    <property type="match status" value="1"/>
</dbReference>
<sequence>MGHHSCCNKQKVKRGLWSPEEDEKLINYITTYGHGCWSTVPKLAGLQRCGKSCRLRWINYLRPDLKRGSFSAQEATLIIELHSILGNRWAQIAKHLPGRTDNEVKNFWNSSIKKKLLSHDVVPSLSTFSGNGSVESFYPLSTENPILNSHHHYHHLDQLYLPIPSPILQGNCDHNDIKLDINNYNTNFLHIQNPMPQTVSSNNPSFFEDSWSLGSVPVHLNPNQELQITKSDVEKLISPSTLQHYDLVEPNLTVPKVCDSIEDYVCSIPYNSSASLEQHEALARIQCYTPSICPQDDQTLVETNHVEYIDAFIMSSLASSTTSSSIVAKTIIPSSFEYS</sequence>
<comment type="caution">
    <text evidence="9">The sequence shown here is derived from an EMBL/GenBank/DDBJ whole genome shotgun (WGS) entry which is preliminary data.</text>
</comment>
<keyword evidence="4" id="KW-0238">DNA-binding</keyword>
<keyword evidence="3" id="KW-0805">Transcription regulation</keyword>
<keyword evidence="6" id="KW-0539">Nucleus</keyword>
<protein>
    <submittedName>
        <fullName evidence="9">Uncharacterized protein</fullName>
    </submittedName>
</protein>
<evidence type="ECO:0000256" key="1">
    <source>
        <dbReference type="ARBA" id="ARBA00004123"/>
    </source>
</evidence>
<keyword evidence="2" id="KW-0677">Repeat</keyword>
<dbReference type="PANTHER" id="PTHR47997">
    <property type="entry name" value="MYB DOMAIN PROTEIN 55"/>
    <property type="match status" value="1"/>
</dbReference>
<feature type="domain" description="Myb-like" evidence="7">
    <location>
        <begin position="9"/>
        <end position="61"/>
    </location>
</feature>
<dbReference type="PROSITE" id="PS51294">
    <property type="entry name" value="HTH_MYB"/>
    <property type="match status" value="2"/>
</dbReference>
<gene>
    <name evidence="9" type="ORF">TanjilG_31345</name>
</gene>
<dbReference type="KEGG" id="lang:109341899"/>
<dbReference type="FunFam" id="1.10.10.60:FF:000047">
    <property type="entry name" value="Myb transcription factor"/>
    <property type="match status" value="1"/>
</dbReference>
<dbReference type="Gramene" id="OIW22039">
    <property type="protein sequence ID" value="OIW22039"/>
    <property type="gene ID" value="TanjilG_31345"/>
</dbReference>
<evidence type="ECO:0000256" key="2">
    <source>
        <dbReference type="ARBA" id="ARBA00022737"/>
    </source>
</evidence>
<dbReference type="Pfam" id="PF00249">
    <property type="entry name" value="Myb_DNA-binding"/>
    <property type="match status" value="2"/>
</dbReference>
<keyword evidence="5" id="KW-0804">Transcription</keyword>
<dbReference type="SUPFAM" id="SSF46689">
    <property type="entry name" value="Homeodomain-like"/>
    <property type="match status" value="1"/>
</dbReference>
<comment type="subcellular location">
    <subcellularLocation>
        <location evidence="1">Nucleus</location>
    </subcellularLocation>
</comment>
<evidence type="ECO:0000256" key="4">
    <source>
        <dbReference type="ARBA" id="ARBA00023125"/>
    </source>
</evidence>
<dbReference type="CDD" id="cd00167">
    <property type="entry name" value="SANT"/>
    <property type="match status" value="2"/>
</dbReference>
<evidence type="ECO:0000313" key="10">
    <source>
        <dbReference type="Proteomes" id="UP000188354"/>
    </source>
</evidence>
<keyword evidence="10" id="KW-1185">Reference proteome</keyword>
<dbReference type="OrthoDB" id="2143914at2759"/>
<dbReference type="SMART" id="SM00717">
    <property type="entry name" value="SANT"/>
    <property type="match status" value="2"/>
</dbReference>